<reference evidence="2" key="1">
    <citation type="submission" date="2023-07" db="EMBL/GenBank/DDBJ databases">
        <title>Chromosome-level genome assembly of Artemia franciscana.</title>
        <authorList>
            <person name="Jo E."/>
        </authorList>
    </citation>
    <scope>NUCLEOTIDE SEQUENCE</scope>
    <source>
        <tissue evidence="2">Whole body</tissue>
    </source>
</reference>
<proteinExistence type="predicted"/>
<gene>
    <name evidence="2" type="ORF">QYM36_012497</name>
</gene>
<dbReference type="AlphaFoldDB" id="A0AA88L327"/>
<dbReference type="Proteomes" id="UP001187531">
    <property type="component" value="Unassembled WGS sequence"/>
</dbReference>
<evidence type="ECO:0000313" key="2">
    <source>
        <dbReference type="EMBL" id="KAK2711329.1"/>
    </source>
</evidence>
<keyword evidence="3" id="KW-1185">Reference proteome</keyword>
<accession>A0AA88L327</accession>
<protein>
    <submittedName>
        <fullName evidence="2">Uncharacterized protein</fullName>
    </submittedName>
</protein>
<comment type="caution">
    <text evidence="2">The sequence shown here is derived from an EMBL/GenBank/DDBJ whole genome shotgun (WGS) entry which is preliminary data.</text>
</comment>
<sequence>MNNRISNLESDVASKCSQAKMETKIEDIARSKLTQSHSYSSKNFEGDMRKIICEDRERQKRQLNIVAYEIPELCEEVADIQMFIQDHLAKLYNMPLIIVLKQLGNNSPKPGENPRPVLFHRQ</sequence>
<evidence type="ECO:0000313" key="3">
    <source>
        <dbReference type="Proteomes" id="UP001187531"/>
    </source>
</evidence>
<organism evidence="2 3">
    <name type="scientific">Artemia franciscana</name>
    <name type="common">Brine shrimp</name>
    <name type="synonym">Artemia sanfranciscana</name>
    <dbReference type="NCBI Taxonomy" id="6661"/>
    <lineage>
        <taxon>Eukaryota</taxon>
        <taxon>Metazoa</taxon>
        <taxon>Ecdysozoa</taxon>
        <taxon>Arthropoda</taxon>
        <taxon>Crustacea</taxon>
        <taxon>Branchiopoda</taxon>
        <taxon>Anostraca</taxon>
        <taxon>Artemiidae</taxon>
        <taxon>Artemia</taxon>
    </lineage>
</organism>
<dbReference type="EMBL" id="JAVRJZ010000016">
    <property type="protein sequence ID" value="KAK2711329.1"/>
    <property type="molecule type" value="Genomic_DNA"/>
</dbReference>
<name>A0AA88L327_ARTSF</name>
<feature type="region of interest" description="Disordered" evidence="1">
    <location>
        <begin position="103"/>
        <end position="122"/>
    </location>
</feature>
<evidence type="ECO:0000256" key="1">
    <source>
        <dbReference type="SAM" id="MobiDB-lite"/>
    </source>
</evidence>